<evidence type="ECO:0000256" key="2">
    <source>
        <dbReference type="ARBA" id="ARBA00023125"/>
    </source>
</evidence>
<dbReference type="Proteomes" id="UP000823883">
    <property type="component" value="Unassembled WGS sequence"/>
</dbReference>
<dbReference type="GO" id="GO:0097367">
    <property type="term" value="F:carbohydrate derivative binding"/>
    <property type="evidence" value="ECO:0007669"/>
    <property type="project" value="InterPro"/>
</dbReference>
<dbReference type="InterPro" id="IPR000281">
    <property type="entry name" value="HTH_RpiR"/>
</dbReference>
<name>A0A9D2PCE8_9FIRM</name>
<feature type="domain" description="SIS" evidence="5">
    <location>
        <begin position="124"/>
        <end position="257"/>
    </location>
</feature>
<protein>
    <submittedName>
        <fullName evidence="6">MurR/RpiR family transcriptional regulator</fullName>
    </submittedName>
</protein>
<dbReference type="PROSITE" id="PS51464">
    <property type="entry name" value="SIS"/>
    <property type="match status" value="1"/>
</dbReference>
<proteinExistence type="predicted"/>
<evidence type="ECO:0000256" key="1">
    <source>
        <dbReference type="ARBA" id="ARBA00023015"/>
    </source>
</evidence>
<dbReference type="GO" id="GO:1901135">
    <property type="term" value="P:carbohydrate derivative metabolic process"/>
    <property type="evidence" value="ECO:0007669"/>
    <property type="project" value="InterPro"/>
</dbReference>
<reference evidence="6" key="1">
    <citation type="journal article" date="2021" name="PeerJ">
        <title>Extensive microbial diversity within the chicken gut microbiome revealed by metagenomics and culture.</title>
        <authorList>
            <person name="Gilroy R."/>
            <person name="Ravi A."/>
            <person name="Getino M."/>
            <person name="Pursley I."/>
            <person name="Horton D.L."/>
            <person name="Alikhan N.F."/>
            <person name="Baker D."/>
            <person name="Gharbi K."/>
            <person name="Hall N."/>
            <person name="Watson M."/>
            <person name="Adriaenssens E.M."/>
            <person name="Foster-Nyarko E."/>
            <person name="Jarju S."/>
            <person name="Secka A."/>
            <person name="Antonio M."/>
            <person name="Oren A."/>
            <person name="Chaudhuri R.R."/>
            <person name="La Ragione R."/>
            <person name="Hildebrand F."/>
            <person name="Pallen M.J."/>
        </authorList>
    </citation>
    <scope>NUCLEOTIDE SEQUENCE</scope>
    <source>
        <strain evidence="6">CHK183-5548</strain>
    </source>
</reference>
<dbReference type="SUPFAM" id="SSF46689">
    <property type="entry name" value="Homeodomain-like"/>
    <property type="match status" value="1"/>
</dbReference>
<dbReference type="PANTHER" id="PTHR30514:SF10">
    <property type="entry name" value="MURR_RPIR FAMILY TRANSCRIPTIONAL REGULATOR"/>
    <property type="match status" value="1"/>
</dbReference>
<keyword evidence="2" id="KW-0238">DNA-binding</keyword>
<reference evidence="6" key="2">
    <citation type="submission" date="2021-04" db="EMBL/GenBank/DDBJ databases">
        <authorList>
            <person name="Gilroy R."/>
        </authorList>
    </citation>
    <scope>NUCLEOTIDE SEQUENCE</scope>
    <source>
        <strain evidence="6">CHK183-5548</strain>
    </source>
</reference>
<dbReference type="InterPro" id="IPR001347">
    <property type="entry name" value="SIS_dom"/>
</dbReference>
<dbReference type="PANTHER" id="PTHR30514">
    <property type="entry name" value="GLUCOKINASE"/>
    <property type="match status" value="1"/>
</dbReference>
<dbReference type="InterPro" id="IPR009057">
    <property type="entry name" value="Homeodomain-like_sf"/>
</dbReference>
<dbReference type="Pfam" id="PF01380">
    <property type="entry name" value="SIS"/>
    <property type="match status" value="1"/>
</dbReference>
<gene>
    <name evidence="6" type="ORF">IAA04_05410</name>
</gene>
<dbReference type="Pfam" id="PF01418">
    <property type="entry name" value="HTH_6"/>
    <property type="match status" value="1"/>
</dbReference>
<dbReference type="Gene3D" id="1.10.10.10">
    <property type="entry name" value="Winged helix-like DNA-binding domain superfamily/Winged helix DNA-binding domain"/>
    <property type="match status" value="1"/>
</dbReference>
<dbReference type="InterPro" id="IPR046348">
    <property type="entry name" value="SIS_dom_sf"/>
</dbReference>
<keyword evidence="1" id="KW-0805">Transcription regulation</keyword>
<dbReference type="CDD" id="cd05013">
    <property type="entry name" value="SIS_RpiR"/>
    <property type="match status" value="1"/>
</dbReference>
<evidence type="ECO:0000313" key="6">
    <source>
        <dbReference type="EMBL" id="HJC47471.1"/>
    </source>
</evidence>
<dbReference type="AlphaFoldDB" id="A0A9D2PCE8"/>
<sequence length="299" mass="33784">MLIQERLERCDLSNSERTVADFILKEQQNIQKMTTREIAQAAYSSPSTLVRIAHKMGFRGWNELKEALLEEEAYLQTHFNGIDANFPFKRSDSIMSVAAKIAALKKESIEDTLSLITGDDLQKAVSILNQASSIGIYAVSNNLLICREFQHNMNRIQKRVDVCSIQGEVAYTAFLADPGSCALIISYSGETPILVQAAKFLKRHQIPIVLITNIGENSLRPMADCILRICTREKLYSKIATFSTDASIEYLLDVLYSCIFRLRYEENVQLKIRSAQEIEHGRRRSTVDIIREDGGRSAL</sequence>
<dbReference type="GO" id="GO:0003700">
    <property type="term" value="F:DNA-binding transcription factor activity"/>
    <property type="evidence" value="ECO:0007669"/>
    <property type="project" value="InterPro"/>
</dbReference>
<dbReference type="GO" id="GO:0003677">
    <property type="term" value="F:DNA binding"/>
    <property type="evidence" value="ECO:0007669"/>
    <property type="project" value="UniProtKB-KW"/>
</dbReference>
<keyword evidence="3" id="KW-0804">Transcription</keyword>
<evidence type="ECO:0000313" key="7">
    <source>
        <dbReference type="Proteomes" id="UP000823883"/>
    </source>
</evidence>
<dbReference type="InterPro" id="IPR035472">
    <property type="entry name" value="RpiR-like_SIS"/>
</dbReference>
<comment type="caution">
    <text evidence="6">The sequence shown here is derived from an EMBL/GenBank/DDBJ whole genome shotgun (WGS) entry which is preliminary data.</text>
</comment>
<dbReference type="EMBL" id="DWWL01000036">
    <property type="protein sequence ID" value="HJC47471.1"/>
    <property type="molecule type" value="Genomic_DNA"/>
</dbReference>
<evidence type="ECO:0000259" key="5">
    <source>
        <dbReference type="PROSITE" id="PS51464"/>
    </source>
</evidence>
<dbReference type="PROSITE" id="PS51071">
    <property type="entry name" value="HTH_RPIR"/>
    <property type="match status" value="1"/>
</dbReference>
<evidence type="ECO:0000259" key="4">
    <source>
        <dbReference type="PROSITE" id="PS51071"/>
    </source>
</evidence>
<accession>A0A9D2PCE8</accession>
<evidence type="ECO:0000256" key="3">
    <source>
        <dbReference type="ARBA" id="ARBA00023163"/>
    </source>
</evidence>
<dbReference type="Gene3D" id="3.40.50.10490">
    <property type="entry name" value="Glucose-6-phosphate isomerase like protein, domain 1"/>
    <property type="match status" value="1"/>
</dbReference>
<dbReference type="InterPro" id="IPR047640">
    <property type="entry name" value="RpiR-like"/>
</dbReference>
<dbReference type="SUPFAM" id="SSF53697">
    <property type="entry name" value="SIS domain"/>
    <property type="match status" value="1"/>
</dbReference>
<dbReference type="InterPro" id="IPR036388">
    <property type="entry name" value="WH-like_DNA-bd_sf"/>
</dbReference>
<feature type="domain" description="HTH rpiR-type" evidence="4">
    <location>
        <begin position="1"/>
        <end position="75"/>
    </location>
</feature>
<organism evidence="6 7">
    <name type="scientific">Candidatus Lachnoclostridium pullistercoris</name>
    <dbReference type="NCBI Taxonomy" id="2838632"/>
    <lineage>
        <taxon>Bacteria</taxon>
        <taxon>Bacillati</taxon>
        <taxon>Bacillota</taxon>
        <taxon>Clostridia</taxon>
        <taxon>Lachnospirales</taxon>
        <taxon>Lachnospiraceae</taxon>
    </lineage>
</organism>